<dbReference type="PANTHER" id="PTHR46165">
    <property type="entry name" value="SET AND MYND DOMAIN-CONTAINING PROTEIN 4"/>
    <property type="match status" value="1"/>
</dbReference>
<dbReference type="GO" id="GO:0042826">
    <property type="term" value="F:histone deacetylase binding"/>
    <property type="evidence" value="ECO:0007669"/>
    <property type="project" value="TreeGrafter"/>
</dbReference>
<name>A0A3P8INC4_9TREM</name>
<dbReference type="GO" id="GO:0008270">
    <property type="term" value="F:zinc ion binding"/>
    <property type="evidence" value="ECO:0007669"/>
    <property type="project" value="UniProtKB-KW"/>
</dbReference>
<feature type="domain" description="MYND-type" evidence="8">
    <location>
        <begin position="225"/>
        <end position="282"/>
    </location>
</feature>
<dbReference type="InterPro" id="IPR011990">
    <property type="entry name" value="TPR-like_helical_dom_sf"/>
</dbReference>
<dbReference type="Gene3D" id="1.25.40.10">
    <property type="entry name" value="Tetratricopeptide repeat domain"/>
    <property type="match status" value="1"/>
</dbReference>
<dbReference type="EMBL" id="UZAN01053358">
    <property type="protein sequence ID" value="VDP89935.1"/>
    <property type="molecule type" value="Genomic_DNA"/>
</dbReference>
<dbReference type="PANTHER" id="PTHR46165:SF2">
    <property type="entry name" value="SET AND MYND DOMAIN-CONTAINING PROTEIN 4"/>
    <property type="match status" value="1"/>
</dbReference>
<dbReference type="SUPFAM" id="SSF48452">
    <property type="entry name" value="TPR-like"/>
    <property type="match status" value="1"/>
</dbReference>
<dbReference type="Proteomes" id="UP000272942">
    <property type="component" value="Unassembled WGS sequence"/>
</dbReference>
<dbReference type="GO" id="GO:0032259">
    <property type="term" value="P:methylation"/>
    <property type="evidence" value="ECO:0007669"/>
    <property type="project" value="UniProtKB-KW"/>
</dbReference>
<proteinExistence type="predicted"/>
<dbReference type="PROSITE" id="PS50865">
    <property type="entry name" value="ZF_MYND_2"/>
    <property type="match status" value="1"/>
</dbReference>
<evidence type="ECO:0000256" key="1">
    <source>
        <dbReference type="ARBA" id="ARBA00022603"/>
    </source>
</evidence>
<keyword evidence="1" id="KW-0489">Methyltransferase</keyword>
<dbReference type="InterPro" id="IPR052097">
    <property type="entry name" value="SET-MYND_domain_protein"/>
</dbReference>
<protein>
    <recommendedName>
        <fullName evidence="8">MYND-type domain-containing protein</fullName>
    </recommendedName>
</protein>
<keyword evidence="5 7" id="KW-0863">Zinc-finger</keyword>
<evidence type="ECO:0000256" key="5">
    <source>
        <dbReference type="ARBA" id="ARBA00022771"/>
    </source>
</evidence>
<accession>A0A3P8INC4</accession>
<dbReference type="GO" id="GO:0008168">
    <property type="term" value="F:methyltransferase activity"/>
    <property type="evidence" value="ECO:0007669"/>
    <property type="project" value="UniProtKB-KW"/>
</dbReference>
<dbReference type="AlphaFoldDB" id="A0A3P8INC4"/>
<keyword evidence="10" id="KW-1185">Reference proteome</keyword>
<dbReference type="Pfam" id="PF01753">
    <property type="entry name" value="zf-MYND"/>
    <property type="match status" value="1"/>
</dbReference>
<reference evidence="9 10" key="1">
    <citation type="submission" date="2018-11" db="EMBL/GenBank/DDBJ databases">
        <authorList>
            <consortium name="Pathogen Informatics"/>
        </authorList>
    </citation>
    <scope>NUCLEOTIDE SEQUENCE [LARGE SCALE GENOMIC DNA]</scope>
    <source>
        <strain evidence="9 10">Egypt</strain>
    </source>
</reference>
<evidence type="ECO:0000259" key="8">
    <source>
        <dbReference type="PROSITE" id="PS50865"/>
    </source>
</evidence>
<gene>
    <name evidence="9" type="ORF">ECPE_LOCUS12663</name>
</gene>
<keyword evidence="6" id="KW-0862">Zinc</keyword>
<keyword evidence="2" id="KW-0808">Transferase</keyword>
<dbReference type="OrthoDB" id="5945798at2759"/>
<dbReference type="GO" id="GO:0005634">
    <property type="term" value="C:nucleus"/>
    <property type="evidence" value="ECO:0007669"/>
    <property type="project" value="TreeGrafter"/>
</dbReference>
<evidence type="ECO:0000256" key="3">
    <source>
        <dbReference type="ARBA" id="ARBA00022691"/>
    </source>
</evidence>
<organism evidence="9 10">
    <name type="scientific">Echinostoma caproni</name>
    <dbReference type="NCBI Taxonomy" id="27848"/>
    <lineage>
        <taxon>Eukaryota</taxon>
        <taxon>Metazoa</taxon>
        <taxon>Spiralia</taxon>
        <taxon>Lophotrochozoa</taxon>
        <taxon>Platyhelminthes</taxon>
        <taxon>Trematoda</taxon>
        <taxon>Digenea</taxon>
        <taxon>Plagiorchiida</taxon>
        <taxon>Echinostomata</taxon>
        <taxon>Echinostomatoidea</taxon>
        <taxon>Echinostomatidae</taxon>
        <taxon>Echinostoma</taxon>
    </lineage>
</organism>
<evidence type="ECO:0000313" key="10">
    <source>
        <dbReference type="Proteomes" id="UP000272942"/>
    </source>
</evidence>
<evidence type="ECO:0000256" key="4">
    <source>
        <dbReference type="ARBA" id="ARBA00022723"/>
    </source>
</evidence>
<evidence type="ECO:0000313" key="9">
    <source>
        <dbReference type="EMBL" id="VDP89935.1"/>
    </source>
</evidence>
<evidence type="ECO:0000256" key="7">
    <source>
        <dbReference type="PROSITE-ProRule" id="PRU00134"/>
    </source>
</evidence>
<evidence type="ECO:0000256" key="6">
    <source>
        <dbReference type="ARBA" id="ARBA00022833"/>
    </source>
</evidence>
<sequence>MLVKGDEPSLCRSLSVKLRESGNDAWRNGEAKTALIAYNKALMAAVDDEQKSFVYANRALVLASLNMHSSALKDIERALQHNYPADRQPRLLARRAQYLLALGRVQEARDGFLAITQQFNNLTTASDALSKQIQTGLCKCEKLLKDKGTFTNSSDPALAAIKYFNTDQLITTVRPNQSPLYEVSYGGDAVGWQLIAAKEIRPGELITMDKPYARRLHLSCASSHCFQCFRRTINPVPCRRCAYAIFCSESCELASWKPAWSESVNGVHDSSVQDKPCHRFDCGQAPRLSLTDYAGWKFLHSKRGDRANSDSLKKYRTCLLSLPLADCIGGPEVASLAFTCVARTSPSTIQNLVQAFQIASAEEAPLTALPWRKCFPTKVTGQKLTSGAITMLVNNWLFT</sequence>
<keyword evidence="4" id="KW-0479">Metal-binding</keyword>
<dbReference type="GO" id="GO:0005737">
    <property type="term" value="C:cytoplasm"/>
    <property type="evidence" value="ECO:0007669"/>
    <property type="project" value="TreeGrafter"/>
</dbReference>
<dbReference type="InterPro" id="IPR002893">
    <property type="entry name" value="Znf_MYND"/>
</dbReference>
<evidence type="ECO:0000256" key="2">
    <source>
        <dbReference type="ARBA" id="ARBA00022679"/>
    </source>
</evidence>
<keyword evidence="3" id="KW-0949">S-adenosyl-L-methionine</keyword>